<dbReference type="PANTHER" id="PTHR45138:SF9">
    <property type="entry name" value="DIGUANYLATE CYCLASE DGCM-RELATED"/>
    <property type="match status" value="1"/>
</dbReference>
<feature type="modified residue" description="4-aspartylphosphate" evidence="3">
    <location>
        <position position="66"/>
    </location>
</feature>
<keyword evidence="3" id="KW-0597">Phosphoprotein</keyword>
<dbReference type="Proteomes" id="UP001180536">
    <property type="component" value="Unassembled WGS sequence"/>
</dbReference>
<dbReference type="NCBIfam" id="TIGR00254">
    <property type="entry name" value="GGDEF"/>
    <property type="match status" value="1"/>
</dbReference>
<dbReference type="InterPro" id="IPR011006">
    <property type="entry name" value="CheY-like_superfamily"/>
</dbReference>
<dbReference type="SUPFAM" id="SSF52172">
    <property type="entry name" value="CheY-like"/>
    <property type="match status" value="1"/>
</dbReference>
<proteinExistence type="predicted"/>
<dbReference type="Gene3D" id="3.40.50.2300">
    <property type="match status" value="1"/>
</dbReference>
<accession>A0ABU1Z9B2</accession>
<evidence type="ECO:0000313" key="7">
    <source>
        <dbReference type="Proteomes" id="UP001180536"/>
    </source>
</evidence>
<dbReference type="InterPro" id="IPR001789">
    <property type="entry name" value="Sig_transdc_resp-reg_receiver"/>
</dbReference>
<gene>
    <name evidence="6" type="ORF">J2X16_001988</name>
</gene>
<comment type="catalytic activity">
    <reaction evidence="2">
        <text>2 GTP = 3',3'-c-di-GMP + 2 diphosphate</text>
        <dbReference type="Rhea" id="RHEA:24898"/>
        <dbReference type="ChEBI" id="CHEBI:33019"/>
        <dbReference type="ChEBI" id="CHEBI:37565"/>
        <dbReference type="ChEBI" id="CHEBI:58805"/>
        <dbReference type="EC" id="2.7.7.65"/>
    </reaction>
</comment>
<dbReference type="SMART" id="SM00267">
    <property type="entry name" value="GGDEF"/>
    <property type="match status" value="1"/>
</dbReference>
<dbReference type="InterPro" id="IPR000160">
    <property type="entry name" value="GGDEF_dom"/>
</dbReference>
<dbReference type="InterPro" id="IPR050469">
    <property type="entry name" value="Diguanylate_Cyclase"/>
</dbReference>
<dbReference type="InterPro" id="IPR029787">
    <property type="entry name" value="Nucleotide_cyclase"/>
</dbReference>
<evidence type="ECO:0000256" key="3">
    <source>
        <dbReference type="PROSITE-ProRule" id="PRU00169"/>
    </source>
</evidence>
<protein>
    <recommendedName>
        <fullName evidence="1">diguanylate cyclase</fullName>
        <ecNumber evidence="1">2.7.7.65</ecNumber>
    </recommendedName>
</protein>
<reference evidence="6 7" key="1">
    <citation type="submission" date="2023-07" db="EMBL/GenBank/DDBJ databases">
        <title>Sorghum-associated microbial communities from plants grown in Nebraska, USA.</title>
        <authorList>
            <person name="Schachtman D."/>
        </authorList>
    </citation>
    <scope>NUCLEOTIDE SEQUENCE [LARGE SCALE GENOMIC DNA]</scope>
    <source>
        <strain evidence="6 7">BE310</strain>
    </source>
</reference>
<dbReference type="RefSeq" id="WP_056874402.1">
    <property type="nucleotide sequence ID" value="NZ_JAVDXQ010000003.1"/>
</dbReference>
<comment type="caution">
    <text evidence="6">The sequence shown here is derived from an EMBL/GenBank/DDBJ whole genome shotgun (WGS) entry which is preliminary data.</text>
</comment>
<name>A0ABU1Z9B2_9BURK</name>
<dbReference type="SMART" id="SM00448">
    <property type="entry name" value="REC"/>
    <property type="match status" value="1"/>
</dbReference>
<keyword evidence="7" id="KW-1185">Reference proteome</keyword>
<dbReference type="Gene3D" id="3.30.70.270">
    <property type="match status" value="1"/>
</dbReference>
<evidence type="ECO:0000256" key="1">
    <source>
        <dbReference type="ARBA" id="ARBA00012528"/>
    </source>
</evidence>
<dbReference type="PANTHER" id="PTHR45138">
    <property type="entry name" value="REGULATORY COMPONENTS OF SENSORY TRANSDUCTION SYSTEM"/>
    <property type="match status" value="1"/>
</dbReference>
<feature type="domain" description="Response regulatory" evidence="4">
    <location>
        <begin position="18"/>
        <end position="133"/>
    </location>
</feature>
<dbReference type="EMBL" id="JAVDXQ010000003">
    <property type="protein sequence ID" value="MDR7296641.1"/>
    <property type="molecule type" value="Genomic_DNA"/>
</dbReference>
<dbReference type="PROSITE" id="PS50887">
    <property type="entry name" value="GGDEF"/>
    <property type="match status" value="1"/>
</dbReference>
<dbReference type="SUPFAM" id="SSF55073">
    <property type="entry name" value="Nucleotide cyclase"/>
    <property type="match status" value="1"/>
</dbReference>
<evidence type="ECO:0000256" key="2">
    <source>
        <dbReference type="ARBA" id="ARBA00034247"/>
    </source>
</evidence>
<organism evidence="6 7">
    <name type="scientific">Pelomonas aquatica</name>
    <dbReference type="NCBI Taxonomy" id="431058"/>
    <lineage>
        <taxon>Bacteria</taxon>
        <taxon>Pseudomonadati</taxon>
        <taxon>Pseudomonadota</taxon>
        <taxon>Betaproteobacteria</taxon>
        <taxon>Burkholderiales</taxon>
        <taxon>Sphaerotilaceae</taxon>
        <taxon>Roseateles</taxon>
    </lineage>
</organism>
<dbReference type="PROSITE" id="PS50110">
    <property type="entry name" value="RESPONSE_REGULATORY"/>
    <property type="match status" value="1"/>
</dbReference>
<feature type="domain" description="GGDEF" evidence="5">
    <location>
        <begin position="176"/>
        <end position="317"/>
    </location>
</feature>
<dbReference type="InterPro" id="IPR043128">
    <property type="entry name" value="Rev_trsase/Diguanyl_cyclase"/>
</dbReference>
<sequence>MKLPAPETWPTELDARQSLLLVDDDAASVQVLARMLHGLGELRFALSGEDALRLAHESAPDLVLIDAEMPGLSGLEVCAALHADPLLADVPVIIVTGHTEVAAEVAGFAAGAADFIRKPPVAEVVVARVRTQLRLKALGDALRASALTDGLTGLSNRRRFDQDLHTECERARRGGDSLALLLVDVDHFKRYNDHYGHVSGDACLREVGTAIRAAIRRPGDLAARYGGEEFAVLLPQTDAAGARGMAQRVVDAIGALALPHAAAPSGAISVSVGWAAARPDQDPSLMASRGESLVEAADRRLYAAKAAGRGRVGEAEPG</sequence>
<dbReference type="Pfam" id="PF00072">
    <property type="entry name" value="Response_reg"/>
    <property type="match status" value="1"/>
</dbReference>
<dbReference type="CDD" id="cd01949">
    <property type="entry name" value="GGDEF"/>
    <property type="match status" value="1"/>
</dbReference>
<dbReference type="EC" id="2.7.7.65" evidence="1"/>
<dbReference type="Pfam" id="PF00990">
    <property type="entry name" value="GGDEF"/>
    <property type="match status" value="1"/>
</dbReference>
<evidence type="ECO:0000259" key="5">
    <source>
        <dbReference type="PROSITE" id="PS50887"/>
    </source>
</evidence>
<evidence type="ECO:0000259" key="4">
    <source>
        <dbReference type="PROSITE" id="PS50110"/>
    </source>
</evidence>
<evidence type="ECO:0000313" key="6">
    <source>
        <dbReference type="EMBL" id="MDR7296641.1"/>
    </source>
</evidence>